<feature type="domain" description="HD-GYP" evidence="1">
    <location>
        <begin position="125"/>
        <end position="321"/>
    </location>
</feature>
<dbReference type="PANTHER" id="PTHR43155">
    <property type="entry name" value="CYCLIC DI-GMP PHOSPHODIESTERASE PA4108-RELATED"/>
    <property type="match status" value="1"/>
</dbReference>
<dbReference type="PANTHER" id="PTHR43155:SF2">
    <property type="entry name" value="CYCLIC DI-GMP PHOSPHODIESTERASE PA4108"/>
    <property type="match status" value="1"/>
</dbReference>
<dbReference type="InterPro" id="IPR037522">
    <property type="entry name" value="HD_GYP_dom"/>
</dbReference>
<protein>
    <submittedName>
        <fullName evidence="2">HD-GYP domain-containing protein</fullName>
    </submittedName>
</protein>
<gene>
    <name evidence="2" type="ORF">H0266_07455</name>
</gene>
<dbReference type="AlphaFoldDB" id="A0A838CSI0"/>
<organism evidence="2 3">
    <name type="scientific">Halobacillus locisalis</name>
    <dbReference type="NCBI Taxonomy" id="220753"/>
    <lineage>
        <taxon>Bacteria</taxon>
        <taxon>Bacillati</taxon>
        <taxon>Bacillota</taxon>
        <taxon>Bacilli</taxon>
        <taxon>Bacillales</taxon>
        <taxon>Bacillaceae</taxon>
        <taxon>Halobacillus</taxon>
    </lineage>
</organism>
<dbReference type="RefSeq" id="WP_181471789.1">
    <property type="nucleotide sequence ID" value="NZ_JACEFG010000002.1"/>
</dbReference>
<dbReference type="Pfam" id="PF13487">
    <property type="entry name" value="HD_5"/>
    <property type="match status" value="1"/>
</dbReference>
<evidence type="ECO:0000259" key="1">
    <source>
        <dbReference type="PROSITE" id="PS51832"/>
    </source>
</evidence>
<name>A0A838CSI0_9BACI</name>
<keyword evidence="3" id="KW-1185">Reference proteome</keyword>
<dbReference type="SUPFAM" id="SSF109604">
    <property type="entry name" value="HD-domain/PDEase-like"/>
    <property type="match status" value="1"/>
</dbReference>
<dbReference type="PROSITE" id="PS51832">
    <property type="entry name" value="HD_GYP"/>
    <property type="match status" value="1"/>
</dbReference>
<sequence>MKVHPSQVTTGCIITKDVMGMTHRPLIPKNTVIHPIHIKVLKQFKVQVVEVANKLSDGSPFIPDEKIEDDQETVTTKKPKEEAKVSFQDQYLEAVQSYKKWFEDWRGGAPIDMNAVRKVMVPLLERVIESKRDVFLLHHFSSKNEYFYHHSVAMSLIAAFLASKMKYAYGDWIQVGLAAVLSDSGMAKINQNILHKTTALREEEFNQIRTHPTLSYRLVEKIPTLGTNAKLAILQHHERLDGSGYPLGLRQEKLHTYSQIIAVSDMYHAMTSERAYRKKHSPFRVLEEIQKEQFGRYDHTVVQLFIKEMTNYSQGTNVRLSNNQKAEIIFVEAAHPTRPMVRLEDDHIYALKDHTELHIEEVLD</sequence>
<dbReference type="CDD" id="cd00077">
    <property type="entry name" value="HDc"/>
    <property type="match status" value="1"/>
</dbReference>
<dbReference type="Proteomes" id="UP000571017">
    <property type="component" value="Unassembled WGS sequence"/>
</dbReference>
<proteinExistence type="predicted"/>
<accession>A0A838CSI0</accession>
<dbReference type="Gene3D" id="1.10.3210.10">
    <property type="entry name" value="Hypothetical protein af1432"/>
    <property type="match status" value="1"/>
</dbReference>
<dbReference type="InterPro" id="IPR003607">
    <property type="entry name" value="HD/PDEase_dom"/>
</dbReference>
<reference evidence="2 3" key="1">
    <citation type="journal article" date="2004" name="Extremophiles">
        <title>Halobacillus locisalis sp. nov., a halophilic bacterium isolated from a marine solar saltern of the Yellow Sea in Korea.</title>
        <authorList>
            <person name="Yoon J.H."/>
            <person name="Kang K.H."/>
            <person name="Oh T.K."/>
            <person name="Park Y.H."/>
        </authorList>
    </citation>
    <scope>NUCLEOTIDE SEQUENCE [LARGE SCALE GENOMIC DNA]</scope>
    <source>
        <strain evidence="2 3">KCTC 3788</strain>
    </source>
</reference>
<comment type="caution">
    <text evidence="2">The sequence shown here is derived from an EMBL/GenBank/DDBJ whole genome shotgun (WGS) entry which is preliminary data.</text>
</comment>
<evidence type="ECO:0000313" key="3">
    <source>
        <dbReference type="Proteomes" id="UP000571017"/>
    </source>
</evidence>
<evidence type="ECO:0000313" key="2">
    <source>
        <dbReference type="EMBL" id="MBA2174725.1"/>
    </source>
</evidence>
<dbReference type="EMBL" id="JACEFG010000002">
    <property type="protein sequence ID" value="MBA2174725.1"/>
    <property type="molecule type" value="Genomic_DNA"/>
</dbReference>